<dbReference type="InterPro" id="IPR029055">
    <property type="entry name" value="Ntn_hydrolases_N"/>
</dbReference>
<evidence type="ECO:0000256" key="1">
    <source>
        <dbReference type="ARBA" id="ARBA00022679"/>
    </source>
</evidence>
<keyword evidence="2" id="KW-0315">Glutamine amidotransferase</keyword>
<dbReference type="PANTHER" id="PTHR11907">
    <property type="entry name" value="AMIDOPHOSPHORIBOSYLTRANSFERASE"/>
    <property type="match status" value="1"/>
</dbReference>
<reference evidence="3" key="1">
    <citation type="submission" date="2020-11" db="EMBL/GenBank/DDBJ databases">
        <authorList>
            <person name="Tran Van P."/>
        </authorList>
    </citation>
    <scope>NUCLEOTIDE SEQUENCE</scope>
</reference>
<dbReference type="SUPFAM" id="SSF56235">
    <property type="entry name" value="N-terminal nucleophile aminohydrolases (Ntn hydrolases)"/>
    <property type="match status" value="1"/>
</dbReference>
<accession>A0A7R8WTS1</accession>
<dbReference type="PROSITE" id="PS51278">
    <property type="entry name" value="GATASE_TYPE_2"/>
    <property type="match status" value="1"/>
</dbReference>
<dbReference type="OrthoDB" id="191723at2759"/>
<keyword evidence="1" id="KW-0808">Transferase</keyword>
<dbReference type="EMBL" id="OB695067">
    <property type="protein sequence ID" value="CAD7238028.1"/>
    <property type="molecule type" value="Genomic_DNA"/>
</dbReference>
<dbReference type="InterPro" id="IPR017932">
    <property type="entry name" value="GATase_2_dom"/>
</dbReference>
<dbReference type="Gene3D" id="3.60.20.10">
    <property type="entry name" value="Glutamine Phosphoribosylpyrophosphate, subunit 1, domain 1"/>
    <property type="match status" value="1"/>
</dbReference>
<dbReference type="AlphaFoldDB" id="A0A7R8WTS1"/>
<evidence type="ECO:0000256" key="2">
    <source>
        <dbReference type="ARBA" id="ARBA00022962"/>
    </source>
</evidence>
<feature type="non-terminal residue" evidence="3">
    <location>
        <position position="79"/>
    </location>
</feature>
<protein>
    <submittedName>
        <fullName evidence="3">Uncharacterized protein</fullName>
    </submittedName>
</protein>
<sequence length="79" mass="8864">MFRADLRHINTTSDSEVLLNVLAHELQLQGKLKPQAEDMFAAVQRVHERCKGGYAAVALITGYGMLAFRDPHGIRPLIY</sequence>
<name>A0A7R8WTS1_9CRUS</name>
<organism evidence="3">
    <name type="scientific">Cyprideis torosa</name>
    <dbReference type="NCBI Taxonomy" id="163714"/>
    <lineage>
        <taxon>Eukaryota</taxon>
        <taxon>Metazoa</taxon>
        <taxon>Ecdysozoa</taxon>
        <taxon>Arthropoda</taxon>
        <taxon>Crustacea</taxon>
        <taxon>Oligostraca</taxon>
        <taxon>Ostracoda</taxon>
        <taxon>Podocopa</taxon>
        <taxon>Podocopida</taxon>
        <taxon>Cytherocopina</taxon>
        <taxon>Cytheroidea</taxon>
        <taxon>Cytherideidae</taxon>
        <taxon>Cyprideis</taxon>
    </lineage>
</organism>
<gene>
    <name evidence="3" type="ORF">CTOB1V02_LOCUS15843</name>
</gene>
<proteinExistence type="predicted"/>
<evidence type="ECO:0000313" key="3">
    <source>
        <dbReference type="EMBL" id="CAD7238028.1"/>
    </source>
</evidence>
<dbReference type="GO" id="GO:0016740">
    <property type="term" value="F:transferase activity"/>
    <property type="evidence" value="ECO:0007669"/>
    <property type="project" value="UniProtKB-KW"/>
</dbReference>